<dbReference type="Gene3D" id="1.10.1760.20">
    <property type="match status" value="1"/>
</dbReference>
<feature type="transmembrane region" description="Helical" evidence="1">
    <location>
        <begin position="161"/>
        <end position="181"/>
    </location>
</feature>
<feature type="transmembrane region" description="Helical" evidence="1">
    <location>
        <begin position="87"/>
        <end position="105"/>
    </location>
</feature>
<feature type="transmembrane region" description="Helical" evidence="1">
    <location>
        <begin position="57"/>
        <end position="75"/>
    </location>
</feature>
<dbReference type="GO" id="GO:0015234">
    <property type="term" value="F:thiamine transmembrane transporter activity"/>
    <property type="evidence" value="ECO:0007669"/>
    <property type="project" value="InterPro"/>
</dbReference>
<reference evidence="2 3" key="1">
    <citation type="journal article" date="2010" name="PLoS ONE">
        <title>The glycobiome of the rumen bacterium Butyrivibrio proteoclasticus B316(T) highlights adaptation to a polysaccharide-rich environment.</title>
        <authorList>
            <person name="Kelly W.J."/>
            <person name="Leahy S.C."/>
            <person name="Altermann E."/>
            <person name="Yeoman C.J."/>
            <person name="Dunne J.C."/>
            <person name="Kong Z."/>
            <person name="Pacheco D.M."/>
            <person name="Li D."/>
            <person name="Noel S.J."/>
            <person name="Moon C.D."/>
            <person name="Cookson A.L."/>
            <person name="Attwood G.T."/>
        </authorList>
    </citation>
    <scope>NUCLEOTIDE SEQUENCE [LARGE SCALE GENOMIC DNA]</scope>
    <source>
        <strain evidence="3">ATCC 51982 / DSM 14932 / B316</strain>
    </source>
</reference>
<dbReference type="GO" id="GO:0005886">
    <property type="term" value="C:plasma membrane"/>
    <property type="evidence" value="ECO:0007669"/>
    <property type="project" value="InterPro"/>
</dbReference>
<feature type="transmembrane region" description="Helical" evidence="1">
    <location>
        <begin position="201"/>
        <end position="222"/>
    </location>
</feature>
<proteinExistence type="predicted"/>
<sequence length="244" mass="26484">MYQGRNFFMSLFLEKVVEDGDVYYNITSGGYALIVVLALLAFAMISFFKNSDGKGKMSVKQITVSALCLALAFVLSNIKLFKLPTGGSLTVFSMFFVTFIGYLYGPRVSLSAAFAYGLLQMIADPYIISIPQLLCDYILAFGSLGLSGFFHNTKYGMFKGYFAGICGRYFFSVLSGVIFFASYAPEGTSALGYSLTYNASYIGAEAILTIAVLCIPAVRIALNRIKVEALEKGVAKGESISVAR</sequence>
<dbReference type="InterPro" id="IPR012651">
    <property type="entry name" value="Thia_Transptr_ThiT"/>
</dbReference>
<keyword evidence="1" id="KW-0812">Transmembrane</keyword>
<evidence type="ECO:0000256" key="1">
    <source>
        <dbReference type="SAM" id="Phobius"/>
    </source>
</evidence>
<keyword evidence="1" id="KW-0472">Membrane</keyword>
<evidence type="ECO:0000313" key="2">
    <source>
        <dbReference type="EMBL" id="ADL34896.1"/>
    </source>
</evidence>
<accession>E0RWY8</accession>
<dbReference type="EMBL" id="CP001810">
    <property type="protein sequence ID" value="ADL34896.1"/>
    <property type="molecule type" value="Genomic_DNA"/>
</dbReference>
<dbReference type="eggNOG" id="COG3859">
    <property type="taxonomic scope" value="Bacteria"/>
</dbReference>
<name>E0RWY8_BUTPB</name>
<feature type="transmembrane region" description="Helical" evidence="1">
    <location>
        <begin position="21"/>
        <end position="45"/>
    </location>
</feature>
<organism evidence="2 3">
    <name type="scientific">Butyrivibrio proteoclasticus (strain ATCC 51982 / DSM 14932 / B316)</name>
    <name type="common">Clostridium proteoclasticum</name>
    <dbReference type="NCBI Taxonomy" id="515622"/>
    <lineage>
        <taxon>Bacteria</taxon>
        <taxon>Bacillati</taxon>
        <taxon>Bacillota</taxon>
        <taxon>Clostridia</taxon>
        <taxon>Lachnospirales</taxon>
        <taxon>Lachnospiraceae</taxon>
        <taxon>Butyrivibrio</taxon>
    </lineage>
</organism>
<evidence type="ECO:0000313" key="3">
    <source>
        <dbReference type="Proteomes" id="UP000001299"/>
    </source>
</evidence>
<dbReference type="HOGENOM" id="CLU_090959_0_0_9"/>
<dbReference type="NCBIfam" id="TIGR02357">
    <property type="entry name" value="ECF_ThiT_YuaJ"/>
    <property type="match status" value="1"/>
</dbReference>
<keyword evidence="3" id="KW-1185">Reference proteome</keyword>
<dbReference type="Proteomes" id="UP000001299">
    <property type="component" value="Chromosome 1"/>
</dbReference>
<keyword evidence="1" id="KW-1133">Transmembrane helix</keyword>
<dbReference type="STRING" id="515622.bpr_I2163"/>
<dbReference type="KEGG" id="bpb:bpr_I2163"/>
<gene>
    <name evidence="2" type="primary">yuaJ</name>
    <name evidence="2" type="ordered locus">bpr_I2163</name>
</gene>
<dbReference type="AlphaFoldDB" id="E0RWY8"/>
<protein>
    <submittedName>
        <fullName evidence="2">Proton-coupled thiamine transporter YuaJ</fullName>
    </submittedName>
</protein>
<dbReference type="Pfam" id="PF09515">
    <property type="entry name" value="Thia_YuaJ"/>
    <property type="match status" value="1"/>
</dbReference>
<feature type="transmembrane region" description="Helical" evidence="1">
    <location>
        <begin position="125"/>
        <end position="149"/>
    </location>
</feature>